<name>A0A4Z0WCS4_9GAMM</name>
<dbReference type="Gene3D" id="3.40.1190.20">
    <property type="match status" value="1"/>
</dbReference>
<feature type="region of interest" description="Disordered" evidence="4">
    <location>
        <begin position="1"/>
        <end position="25"/>
    </location>
</feature>
<evidence type="ECO:0000256" key="4">
    <source>
        <dbReference type="SAM" id="MobiDB-lite"/>
    </source>
</evidence>
<dbReference type="InterPro" id="IPR011611">
    <property type="entry name" value="PfkB_dom"/>
</dbReference>
<dbReference type="CDD" id="cd01166">
    <property type="entry name" value="KdgK"/>
    <property type="match status" value="1"/>
</dbReference>
<reference evidence="6 7" key="1">
    <citation type="submission" date="2019-04" db="EMBL/GenBank/DDBJ databases">
        <title>Natronospirillum operosus gen. nov., sp. nov., a haloalkaliphilic satellite isolated from decaying biomass of laboratory culture of cyanobacterium Geitlerinema sp. and proposal of Natronospirillaceae fam. nov. and Saccharospirillaceae fam. nov.</title>
        <authorList>
            <person name="Kevbrin V."/>
            <person name="Boltyanskaya Y."/>
            <person name="Koziaeva V."/>
            <person name="Grouzdev D.S."/>
            <person name="Park M."/>
            <person name="Cho J."/>
        </authorList>
    </citation>
    <scope>NUCLEOTIDE SEQUENCE [LARGE SCALE GENOMIC DNA]</scope>
    <source>
        <strain evidence="6 7">G-116</strain>
    </source>
</reference>
<dbReference type="EMBL" id="SRMF01000002">
    <property type="protein sequence ID" value="TGG93903.1"/>
    <property type="molecule type" value="Genomic_DNA"/>
</dbReference>
<keyword evidence="3 6" id="KW-0418">Kinase</keyword>
<dbReference type="PANTHER" id="PTHR43085">
    <property type="entry name" value="HEXOKINASE FAMILY MEMBER"/>
    <property type="match status" value="1"/>
</dbReference>
<feature type="domain" description="Carbohydrate kinase PfkB" evidence="5">
    <location>
        <begin position="25"/>
        <end position="315"/>
    </location>
</feature>
<dbReference type="InterPro" id="IPR002173">
    <property type="entry name" value="Carboh/pur_kinase_PfkB_CS"/>
</dbReference>
<dbReference type="GO" id="GO:0042840">
    <property type="term" value="P:D-glucuronate catabolic process"/>
    <property type="evidence" value="ECO:0007669"/>
    <property type="project" value="TreeGrafter"/>
</dbReference>
<accession>A0A4Z0WCS4</accession>
<protein>
    <submittedName>
        <fullName evidence="6">Sugar kinase</fullName>
    </submittedName>
</protein>
<dbReference type="GO" id="GO:0005829">
    <property type="term" value="C:cytosol"/>
    <property type="evidence" value="ECO:0007669"/>
    <property type="project" value="TreeGrafter"/>
</dbReference>
<proteinExistence type="inferred from homology"/>
<keyword evidence="7" id="KW-1185">Reference proteome</keyword>
<dbReference type="OrthoDB" id="9776822at2"/>
<dbReference type="GO" id="GO:0006974">
    <property type="term" value="P:DNA damage response"/>
    <property type="evidence" value="ECO:0007669"/>
    <property type="project" value="TreeGrafter"/>
</dbReference>
<dbReference type="Proteomes" id="UP000297475">
    <property type="component" value="Unassembled WGS sequence"/>
</dbReference>
<dbReference type="InterPro" id="IPR029056">
    <property type="entry name" value="Ribokinase-like"/>
</dbReference>
<evidence type="ECO:0000256" key="2">
    <source>
        <dbReference type="ARBA" id="ARBA00022679"/>
    </source>
</evidence>
<evidence type="ECO:0000256" key="1">
    <source>
        <dbReference type="ARBA" id="ARBA00010688"/>
    </source>
</evidence>
<evidence type="ECO:0000256" key="3">
    <source>
        <dbReference type="ARBA" id="ARBA00022777"/>
    </source>
</evidence>
<evidence type="ECO:0000313" key="6">
    <source>
        <dbReference type="EMBL" id="TGG93903.1"/>
    </source>
</evidence>
<gene>
    <name evidence="6" type="ORF">E4656_06865</name>
</gene>
<comment type="similarity">
    <text evidence="1">Belongs to the carbohydrate kinase PfkB family.</text>
</comment>
<evidence type="ECO:0000313" key="7">
    <source>
        <dbReference type="Proteomes" id="UP000297475"/>
    </source>
</evidence>
<dbReference type="Pfam" id="PF00294">
    <property type="entry name" value="PfkB"/>
    <property type="match status" value="1"/>
</dbReference>
<dbReference type="AlphaFoldDB" id="A0A4Z0WCS4"/>
<dbReference type="SUPFAM" id="SSF53613">
    <property type="entry name" value="Ribokinase-like"/>
    <property type="match status" value="1"/>
</dbReference>
<dbReference type="PROSITE" id="PS00584">
    <property type="entry name" value="PFKB_KINASES_2"/>
    <property type="match status" value="1"/>
</dbReference>
<dbReference type="GO" id="GO:0019698">
    <property type="term" value="P:D-galacturonate catabolic process"/>
    <property type="evidence" value="ECO:0007669"/>
    <property type="project" value="TreeGrafter"/>
</dbReference>
<comment type="caution">
    <text evidence="6">The sequence shown here is derived from an EMBL/GenBank/DDBJ whole genome shotgun (WGS) entry which is preliminary data.</text>
</comment>
<keyword evidence="2" id="KW-0808">Transferase</keyword>
<sequence>MRVDRPRSHSAAPKRPGANPEQTPRVVSMGECMLEIRQQTQSRDKLSAGYGGDTYNTAYALAQSSIAVSYLTALGADPRSDELVRQWEQDGVDTSAVQRLPGRQPGLYWISTDMAGERQFQYWRQASAATRLLDTPRDTLLQACAGASHVYLSLITAAIVADRSGLLDLLRALSTDCSIVYDSNFRPQLWKSTTEALSWHEQLLALSDIYLPSLDDEMALYQRPADRALDSLLAHHPQRELVVRCGGQGARLPTESADWQTIPACEVPVVDSTGAGDAFNGGYLAARLHGQNPTQAARHACALAGAVVGHSGALLPRQHPSFSLHNQDRIQ</sequence>
<dbReference type="InterPro" id="IPR050306">
    <property type="entry name" value="PfkB_Carbo_kinase"/>
</dbReference>
<dbReference type="GO" id="GO:0008673">
    <property type="term" value="F:2-dehydro-3-deoxygluconokinase activity"/>
    <property type="evidence" value="ECO:0007669"/>
    <property type="project" value="TreeGrafter"/>
</dbReference>
<evidence type="ECO:0000259" key="5">
    <source>
        <dbReference type="Pfam" id="PF00294"/>
    </source>
</evidence>
<organism evidence="6 7">
    <name type="scientific">Natronospirillum operosum</name>
    <dbReference type="NCBI Taxonomy" id="2759953"/>
    <lineage>
        <taxon>Bacteria</taxon>
        <taxon>Pseudomonadati</taxon>
        <taxon>Pseudomonadota</taxon>
        <taxon>Gammaproteobacteria</taxon>
        <taxon>Oceanospirillales</taxon>
        <taxon>Natronospirillaceae</taxon>
        <taxon>Natronospirillum</taxon>
    </lineage>
</organism>
<dbReference type="PANTHER" id="PTHR43085:SF15">
    <property type="entry name" value="2-DEHYDRO-3-DEOXYGLUCONOKINASE"/>
    <property type="match status" value="1"/>
</dbReference>